<dbReference type="InterPro" id="IPR000757">
    <property type="entry name" value="Beta-glucanase-like"/>
</dbReference>
<keyword evidence="3" id="KW-0378">Hydrolase</keyword>
<dbReference type="PROSITE" id="PS51318">
    <property type="entry name" value="TAT"/>
    <property type="match status" value="1"/>
</dbReference>
<gene>
    <name evidence="3" type="ORF">EDF64_1035</name>
</gene>
<dbReference type="EMBL" id="SNVW01000003">
    <property type="protein sequence ID" value="TDN45085.1"/>
    <property type="molecule type" value="Genomic_DNA"/>
</dbReference>
<keyword evidence="1" id="KW-0472">Membrane</keyword>
<feature type="domain" description="GH16" evidence="2">
    <location>
        <begin position="63"/>
        <end position="292"/>
    </location>
</feature>
<dbReference type="InterPro" id="IPR006311">
    <property type="entry name" value="TAT_signal"/>
</dbReference>
<evidence type="ECO:0000256" key="1">
    <source>
        <dbReference type="SAM" id="Phobius"/>
    </source>
</evidence>
<dbReference type="RefSeq" id="WP_133518962.1">
    <property type="nucleotide sequence ID" value="NZ_SNVW01000003.1"/>
</dbReference>
<evidence type="ECO:0000313" key="4">
    <source>
        <dbReference type="Proteomes" id="UP000295764"/>
    </source>
</evidence>
<dbReference type="PROSITE" id="PS51762">
    <property type="entry name" value="GH16_2"/>
    <property type="match status" value="1"/>
</dbReference>
<dbReference type="AlphaFoldDB" id="A0A4R6DJU3"/>
<feature type="transmembrane region" description="Helical" evidence="1">
    <location>
        <begin position="21"/>
        <end position="41"/>
    </location>
</feature>
<dbReference type="GO" id="GO:0005975">
    <property type="term" value="P:carbohydrate metabolic process"/>
    <property type="evidence" value="ECO:0007669"/>
    <property type="project" value="InterPro"/>
</dbReference>
<dbReference type="CDD" id="cd00413">
    <property type="entry name" value="Glyco_hydrolase_16"/>
    <property type="match status" value="1"/>
</dbReference>
<evidence type="ECO:0000313" key="3">
    <source>
        <dbReference type="EMBL" id="TDN45085.1"/>
    </source>
</evidence>
<organism evidence="3 4">
    <name type="scientific">Curtobacterium flaccumfaciens</name>
    <dbReference type="NCBI Taxonomy" id="2035"/>
    <lineage>
        <taxon>Bacteria</taxon>
        <taxon>Bacillati</taxon>
        <taxon>Actinomycetota</taxon>
        <taxon>Actinomycetes</taxon>
        <taxon>Micrococcales</taxon>
        <taxon>Microbacteriaceae</taxon>
        <taxon>Curtobacterium</taxon>
    </lineage>
</organism>
<evidence type="ECO:0000259" key="2">
    <source>
        <dbReference type="PROSITE" id="PS51762"/>
    </source>
</evidence>
<proteinExistence type="predicted"/>
<name>A0A4R6DJU3_9MICO</name>
<comment type="caution">
    <text evidence="3">The sequence shown here is derived from an EMBL/GenBank/DDBJ whole genome shotgun (WGS) entry which is preliminary data.</text>
</comment>
<dbReference type="GO" id="GO:0004553">
    <property type="term" value="F:hydrolase activity, hydrolyzing O-glycosyl compounds"/>
    <property type="evidence" value="ECO:0007669"/>
    <property type="project" value="InterPro"/>
</dbReference>
<reference evidence="3 4" key="1">
    <citation type="submission" date="2019-03" db="EMBL/GenBank/DDBJ databases">
        <title>Genomic analyses of the natural microbiome of Caenorhabditis elegans.</title>
        <authorList>
            <person name="Samuel B."/>
        </authorList>
    </citation>
    <scope>NUCLEOTIDE SEQUENCE [LARGE SCALE GENOMIC DNA]</scope>
    <source>
        <strain evidence="3 4">JUb65</strain>
    </source>
</reference>
<dbReference type="Gene3D" id="2.60.120.200">
    <property type="match status" value="1"/>
</dbReference>
<accession>A0A4R6DJU3</accession>
<dbReference type="OrthoDB" id="9809583at2"/>
<protein>
    <submittedName>
        <fullName evidence="3">Glycosyl hydrolase family 16</fullName>
    </submittedName>
</protein>
<dbReference type="SUPFAM" id="SSF49899">
    <property type="entry name" value="Concanavalin A-like lectins/glucanases"/>
    <property type="match status" value="1"/>
</dbReference>
<dbReference type="InterPro" id="IPR013320">
    <property type="entry name" value="ConA-like_dom_sf"/>
</dbReference>
<keyword evidence="1" id="KW-1133">Transmembrane helix</keyword>
<keyword evidence="1" id="KW-0812">Transmembrane</keyword>
<sequence length="294" mass="31983">MQHEPGARHRMTTRRSFIRSGATIAGVLGVAAVAGTASVVLPMRSGGSNARAEAMPTGALESAGTRWVPYLAQDFDLDAGLGELLAVYPRMAEYSGMRDTSGKGLYAPDQVVSVHDSVLDFHLRSSGSQPLVATVLPAGYRAYTHQRVSIRYRADEVPGYKFVMILWPLSGDWNEGEIDWPEGDLSGDVRPVSAIPGSYDPDTEAMTFLPEDPPVVPGGQTDWHVATVEWTADAVRFFWDDELLDTVTGAVPTTPMRVTLQAETIIHDDEVPTNASGHVQVDWVVAYRQSRARS</sequence>
<dbReference type="Proteomes" id="UP000295764">
    <property type="component" value="Unassembled WGS sequence"/>
</dbReference>